<dbReference type="AlphaFoldDB" id="A0A9P9AFE0"/>
<sequence length="408" mass="45668">MHFQHLITAVAVFCQLAAVQAAAIDSDLESRQKDNRARITKYFEKQRARLKIVKTTKTPNGQEIDWIPIESQGKIAAKPPKLEAPKSDLKQAEEIPLGELELKGADKGPPGTVPVLKQNLDFIDPDTTLEDLLRKVPPPSKSDQLDKRHTWDHWWAASGQRVRNFGGQGQFSCFDPTTEVNSDGSLLQIAVIKRPSKTQTVEAGWIKFRPLFGEGGHLFTYYTTCGHCVPDADNVGGWNEGVDGWVQIDDTIHPGTRFSPFSVIDGPQRKLWIVYQLFEGNWWLWVKDRWIGYYPASLFSAGGPSGTTLATDSNEIQFYGEVFDSSERAGLTTTDMGSGRFANEHWQKSAYIHNLLYQSSSGPGNSNRLYNGNQLFFQSDPKRYTLEPQFGSSTSWDSYCWVGGPGKV</sequence>
<gene>
    <name evidence="3" type="ORF">B0T10DRAFT_541363</name>
</gene>
<feature type="signal peptide" evidence="1">
    <location>
        <begin position="1"/>
        <end position="21"/>
    </location>
</feature>
<evidence type="ECO:0000313" key="3">
    <source>
        <dbReference type="EMBL" id="KAH6873459.1"/>
    </source>
</evidence>
<dbReference type="PROSITE" id="PS52045">
    <property type="entry name" value="NEPROSIN_PEP_CD"/>
    <property type="match status" value="1"/>
</dbReference>
<comment type="caution">
    <text evidence="3">The sequence shown here is derived from an EMBL/GenBank/DDBJ whole genome shotgun (WGS) entry which is preliminary data.</text>
</comment>
<feature type="domain" description="Neprosin PEP catalytic" evidence="2">
    <location>
        <begin position="144"/>
        <end position="408"/>
    </location>
</feature>
<evidence type="ECO:0000259" key="2">
    <source>
        <dbReference type="PROSITE" id="PS52045"/>
    </source>
</evidence>
<dbReference type="PANTHER" id="PTHR31589:SF110">
    <property type="entry name" value="PROTEIN, PUTATIVE (DUF239)-RELATED"/>
    <property type="match status" value="1"/>
</dbReference>
<feature type="chain" id="PRO_5040490252" description="Neprosin PEP catalytic domain-containing protein" evidence="1">
    <location>
        <begin position="22"/>
        <end position="408"/>
    </location>
</feature>
<organism evidence="3 4">
    <name type="scientific">Thelonectria olida</name>
    <dbReference type="NCBI Taxonomy" id="1576542"/>
    <lineage>
        <taxon>Eukaryota</taxon>
        <taxon>Fungi</taxon>
        <taxon>Dikarya</taxon>
        <taxon>Ascomycota</taxon>
        <taxon>Pezizomycotina</taxon>
        <taxon>Sordariomycetes</taxon>
        <taxon>Hypocreomycetidae</taxon>
        <taxon>Hypocreales</taxon>
        <taxon>Nectriaceae</taxon>
        <taxon>Thelonectria</taxon>
    </lineage>
</organism>
<reference evidence="3 4" key="1">
    <citation type="journal article" date="2021" name="Nat. Commun.">
        <title>Genetic determinants of endophytism in the Arabidopsis root mycobiome.</title>
        <authorList>
            <person name="Mesny F."/>
            <person name="Miyauchi S."/>
            <person name="Thiergart T."/>
            <person name="Pickel B."/>
            <person name="Atanasova L."/>
            <person name="Karlsson M."/>
            <person name="Huettel B."/>
            <person name="Barry K.W."/>
            <person name="Haridas S."/>
            <person name="Chen C."/>
            <person name="Bauer D."/>
            <person name="Andreopoulos W."/>
            <person name="Pangilinan J."/>
            <person name="LaButti K."/>
            <person name="Riley R."/>
            <person name="Lipzen A."/>
            <person name="Clum A."/>
            <person name="Drula E."/>
            <person name="Henrissat B."/>
            <person name="Kohler A."/>
            <person name="Grigoriev I.V."/>
            <person name="Martin F.M."/>
            <person name="Hacquard S."/>
        </authorList>
    </citation>
    <scope>NUCLEOTIDE SEQUENCE [LARGE SCALE GENOMIC DNA]</scope>
    <source>
        <strain evidence="3 4">MPI-CAGE-CH-0241</strain>
    </source>
</reference>
<protein>
    <recommendedName>
        <fullName evidence="2">Neprosin PEP catalytic domain-containing protein</fullName>
    </recommendedName>
</protein>
<proteinExistence type="predicted"/>
<name>A0A9P9AFE0_9HYPO</name>
<evidence type="ECO:0000256" key="1">
    <source>
        <dbReference type="SAM" id="SignalP"/>
    </source>
</evidence>
<dbReference type="InterPro" id="IPR004314">
    <property type="entry name" value="Neprosin"/>
</dbReference>
<accession>A0A9P9AFE0</accession>
<dbReference type="Pfam" id="PF03080">
    <property type="entry name" value="Neprosin"/>
    <property type="match status" value="1"/>
</dbReference>
<dbReference type="EMBL" id="JAGPYM010000046">
    <property type="protein sequence ID" value="KAH6873459.1"/>
    <property type="molecule type" value="Genomic_DNA"/>
</dbReference>
<dbReference type="OrthoDB" id="1858978at2759"/>
<dbReference type="InterPro" id="IPR053168">
    <property type="entry name" value="Glutamic_endopeptidase"/>
</dbReference>
<keyword evidence="4" id="KW-1185">Reference proteome</keyword>
<dbReference type="PANTHER" id="PTHR31589">
    <property type="entry name" value="PROTEIN, PUTATIVE (DUF239)-RELATED-RELATED"/>
    <property type="match status" value="1"/>
</dbReference>
<dbReference type="Proteomes" id="UP000777438">
    <property type="component" value="Unassembled WGS sequence"/>
</dbReference>
<evidence type="ECO:0000313" key="4">
    <source>
        <dbReference type="Proteomes" id="UP000777438"/>
    </source>
</evidence>
<keyword evidence="1" id="KW-0732">Signal</keyword>